<keyword evidence="3" id="KW-1185">Reference proteome</keyword>
<comment type="caution">
    <text evidence="2">The sequence shown here is derived from an EMBL/GenBank/DDBJ whole genome shotgun (WGS) entry which is preliminary data.</text>
</comment>
<dbReference type="AlphaFoldDB" id="A0A9X3EHX8"/>
<proteinExistence type="predicted"/>
<accession>A0A9X3EHX8</accession>
<protein>
    <submittedName>
        <fullName evidence="2">Uncharacterized protein</fullName>
    </submittedName>
</protein>
<reference evidence="2" key="1">
    <citation type="submission" date="2022-11" db="EMBL/GenBank/DDBJ databases">
        <title>Minimal conservation of predation-associated metabolite biosynthetic gene clusters underscores biosynthetic potential of Myxococcota including descriptions for ten novel species: Archangium lansinium sp. nov., Myxococcus landrumus sp. nov., Nannocystis bai.</title>
        <authorList>
            <person name="Ahearne A."/>
            <person name="Stevens C."/>
            <person name="Phillips K."/>
        </authorList>
    </citation>
    <scope>NUCLEOTIDE SEQUENCE</scope>
    <source>
        <strain evidence="2">Na p29</strain>
    </source>
</reference>
<dbReference type="Proteomes" id="UP001150924">
    <property type="component" value="Unassembled WGS sequence"/>
</dbReference>
<feature type="region of interest" description="Disordered" evidence="1">
    <location>
        <begin position="29"/>
        <end position="50"/>
    </location>
</feature>
<sequence>MIHAELCHVRGFGGALTTIAVRPISTTATTCAGSTGRSPSTANTRSTSTR</sequence>
<evidence type="ECO:0000256" key="1">
    <source>
        <dbReference type="SAM" id="MobiDB-lite"/>
    </source>
</evidence>
<gene>
    <name evidence="2" type="ORF">OV079_02210</name>
</gene>
<name>A0A9X3EHX8_9BACT</name>
<dbReference type="RefSeq" id="WP_267765942.1">
    <property type="nucleotide sequence ID" value="NZ_JAPNKE010000002.1"/>
</dbReference>
<evidence type="ECO:0000313" key="2">
    <source>
        <dbReference type="EMBL" id="MCY1004399.1"/>
    </source>
</evidence>
<dbReference type="EMBL" id="JAPNKE010000002">
    <property type="protein sequence ID" value="MCY1004399.1"/>
    <property type="molecule type" value="Genomic_DNA"/>
</dbReference>
<evidence type="ECO:0000313" key="3">
    <source>
        <dbReference type="Proteomes" id="UP001150924"/>
    </source>
</evidence>
<feature type="compositionally biased region" description="Polar residues" evidence="1">
    <location>
        <begin position="37"/>
        <end position="50"/>
    </location>
</feature>
<organism evidence="2 3">
    <name type="scientific">Nannocystis pusilla</name>
    <dbReference type="NCBI Taxonomy" id="889268"/>
    <lineage>
        <taxon>Bacteria</taxon>
        <taxon>Pseudomonadati</taxon>
        <taxon>Myxococcota</taxon>
        <taxon>Polyangia</taxon>
        <taxon>Nannocystales</taxon>
        <taxon>Nannocystaceae</taxon>
        <taxon>Nannocystis</taxon>
    </lineage>
</organism>